<dbReference type="EMBL" id="CAMXCT030005890">
    <property type="protein sequence ID" value="CAL4800823.1"/>
    <property type="molecule type" value="Genomic_DNA"/>
</dbReference>
<dbReference type="EMBL" id="CAMXCT020005890">
    <property type="protein sequence ID" value="CAL1166886.1"/>
    <property type="molecule type" value="Genomic_DNA"/>
</dbReference>
<dbReference type="AlphaFoldDB" id="A0A9P1GGV2"/>
<gene>
    <name evidence="2" type="ORF">C1SCF055_LOCUS38473</name>
</gene>
<sequence length="151" mass="16157">MAQVIRPLQVDPQPRYATPVRYATPSRSACRHATPGRVSPQLPMPCGWAGWAPPPPPLQPGWVAVPVAYSQVQPQVQSPAELAVGVTVRIGSVQCVISEPLGMGSFGVVWAARCDGKSKEVAVKEMICSNQTELHRAEYEISLLKTSLGSG</sequence>
<dbReference type="GO" id="GO:0005524">
    <property type="term" value="F:ATP binding"/>
    <property type="evidence" value="ECO:0007669"/>
    <property type="project" value="UniProtKB-UniRule"/>
</dbReference>
<dbReference type="InterPro" id="IPR011009">
    <property type="entry name" value="Kinase-like_dom_sf"/>
</dbReference>
<dbReference type="Gene3D" id="3.30.200.20">
    <property type="entry name" value="Phosphorylase Kinase, domain 1"/>
    <property type="match status" value="1"/>
</dbReference>
<dbReference type="InterPro" id="IPR017441">
    <property type="entry name" value="Protein_kinase_ATP_BS"/>
</dbReference>
<name>A0A9P1GGV2_9DINO</name>
<keyword evidence="4" id="KW-0418">Kinase</keyword>
<dbReference type="SUPFAM" id="SSF56112">
    <property type="entry name" value="Protein kinase-like (PK-like)"/>
    <property type="match status" value="1"/>
</dbReference>
<protein>
    <submittedName>
        <fullName evidence="4">Protein kinase domain-containing protein</fullName>
    </submittedName>
</protein>
<dbReference type="PROSITE" id="PS00107">
    <property type="entry name" value="PROTEIN_KINASE_ATP"/>
    <property type="match status" value="1"/>
</dbReference>
<dbReference type="GO" id="GO:0016301">
    <property type="term" value="F:kinase activity"/>
    <property type="evidence" value="ECO:0007669"/>
    <property type="project" value="UniProtKB-KW"/>
</dbReference>
<dbReference type="OrthoDB" id="10604648at2759"/>
<keyword evidence="1" id="KW-0547">Nucleotide-binding</keyword>
<comment type="caution">
    <text evidence="2">The sequence shown here is derived from an EMBL/GenBank/DDBJ whole genome shotgun (WGS) entry which is preliminary data.</text>
</comment>
<evidence type="ECO:0000313" key="5">
    <source>
        <dbReference type="Proteomes" id="UP001152797"/>
    </source>
</evidence>
<reference evidence="2" key="1">
    <citation type="submission" date="2022-10" db="EMBL/GenBank/DDBJ databases">
        <authorList>
            <person name="Chen Y."/>
            <person name="Dougan E. K."/>
            <person name="Chan C."/>
            <person name="Rhodes N."/>
            <person name="Thang M."/>
        </authorList>
    </citation>
    <scope>NUCLEOTIDE SEQUENCE</scope>
</reference>
<keyword evidence="1" id="KW-0067">ATP-binding</keyword>
<keyword evidence="4" id="KW-0808">Transferase</keyword>
<dbReference type="Proteomes" id="UP001152797">
    <property type="component" value="Unassembled WGS sequence"/>
</dbReference>
<evidence type="ECO:0000256" key="1">
    <source>
        <dbReference type="PROSITE-ProRule" id="PRU10141"/>
    </source>
</evidence>
<proteinExistence type="predicted"/>
<feature type="binding site" evidence="1">
    <location>
        <position position="124"/>
    </location>
    <ligand>
        <name>ATP</name>
        <dbReference type="ChEBI" id="CHEBI:30616"/>
    </ligand>
</feature>
<keyword evidence="5" id="KW-1185">Reference proteome</keyword>
<accession>A0A9P1GGV2</accession>
<evidence type="ECO:0000313" key="3">
    <source>
        <dbReference type="EMBL" id="CAL1166886.1"/>
    </source>
</evidence>
<reference evidence="3" key="2">
    <citation type="submission" date="2024-04" db="EMBL/GenBank/DDBJ databases">
        <authorList>
            <person name="Chen Y."/>
            <person name="Shah S."/>
            <person name="Dougan E. K."/>
            <person name="Thang M."/>
            <person name="Chan C."/>
        </authorList>
    </citation>
    <scope>NUCLEOTIDE SEQUENCE [LARGE SCALE GENOMIC DNA]</scope>
</reference>
<organism evidence="2">
    <name type="scientific">Cladocopium goreaui</name>
    <dbReference type="NCBI Taxonomy" id="2562237"/>
    <lineage>
        <taxon>Eukaryota</taxon>
        <taxon>Sar</taxon>
        <taxon>Alveolata</taxon>
        <taxon>Dinophyceae</taxon>
        <taxon>Suessiales</taxon>
        <taxon>Symbiodiniaceae</taxon>
        <taxon>Cladocopium</taxon>
    </lineage>
</organism>
<dbReference type="EMBL" id="CAMXCT010005890">
    <property type="protein sequence ID" value="CAI4013511.1"/>
    <property type="molecule type" value="Genomic_DNA"/>
</dbReference>
<evidence type="ECO:0000313" key="2">
    <source>
        <dbReference type="EMBL" id="CAI4013511.1"/>
    </source>
</evidence>
<evidence type="ECO:0000313" key="4">
    <source>
        <dbReference type="EMBL" id="CAL4800823.1"/>
    </source>
</evidence>